<comment type="caution">
    <text evidence="2">The sequence shown here is derived from an EMBL/GenBank/DDBJ whole genome shotgun (WGS) entry which is preliminary data.</text>
</comment>
<dbReference type="AlphaFoldDB" id="A0AAD7F5D5"/>
<evidence type="ECO:0000256" key="1">
    <source>
        <dbReference type="SAM" id="MobiDB-lite"/>
    </source>
</evidence>
<dbReference type="EMBL" id="JARKIE010001480">
    <property type="protein sequence ID" value="KAJ7601812.1"/>
    <property type="molecule type" value="Genomic_DNA"/>
</dbReference>
<protein>
    <submittedName>
        <fullName evidence="2">Uncharacterized protein</fullName>
    </submittedName>
</protein>
<reference evidence="2" key="1">
    <citation type="submission" date="2023-03" db="EMBL/GenBank/DDBJ databases">
        <title>Massive genome expansion in bonnet fungi (Mycena s.s.) driven by repeated elements and novel gene families across ecological guilds.</title>
        <authorList>
            <consortium name="Lawrence Berkeley National Laboratory"/>
            <person name="Harder C.B."/>
            <person name="Miyauchi S."/>
            <person name="Viragh M."/>
            <person name="Kuo A."/>
            <person name="Thoen E."/>
            <person name="Andreopoulos B."/>
            <person name="Lu D."/>
            <person name="Skrede I."/>
            <person name="Drula E."/>
            <person name="Henrissat B."/>
            <person name="Morin E."/>
            <person name="Kohler A."/>
            <person name="Barry K."/>
            <person name="LaButti K."/>
            <person name="Morin E."/>
            <person name="Salamov A."/>
            <person name="Lipzen A."/>
            <person name="Mereny Z."/>
            <person name="Hegedus B."/>
            <person name="Baldrian P."/>
            <person name="Stursova M."/>
            <person name="Weitz H."/>
            <person name="Taylor A."/>
            <person name="Grigoriev I.V."/>
            <person name="Nagy L.G."/>
            <person name="Martin F."/>
            <person name="Kauserud H."/>
        </authorList>
    </citation>
    <scope>NUCLEOTIDE SEQUENCE</scope>
    <source>
        <strain evidence="2">CBHHK067</strain>
    </source>
</reference>
<feature type="compositionally biased region" description="Low complexity" evidence="1">
    <location>
        <begin position="61"/>
        <end position="79"/>
    </location>
</feature>
<dbReference type="Proteomes" id="UP001221757">
    <property type="component" value="Unassembled WGS sequence"/>
</dbReference>
<evidence type="ECO:0000313" key="3">
    <source>
        <dbReference type="Proteomes" id="UP001221757"/>
    </source>
</evidence>
<sequence>MESIVVFTTPDYEEAAASGPPPPAEISPLTVPQPSFTRAMTLPAPVVCEAPRKVSGDSFESTSSVGSSAATTATSSSTRRRCSSVATVESFNSNQDRLTLNLRLVHSHPQSWEYSRYGLFSAVISLLTSAQSIMAVLVIFLLPEMTAETPSRVPVTGSYERRIVLTEDQERNPPKLRMSTPASRLSRRVAKAYRRTVRRVARARRASTPNEALAVLFAPTPKRPRAPTPAPVDPSTLVTEAVYPSPIALPLPKGPAPAVRPARRVRRVAVLPMVREEEALDDALCDGW</sequence>
<accession>A0AAD7F5D5</accession>
<evidence type="ECO:0000313" key="2">
    <source>
        <dbReference type="EMBL" id="KAJ7601812.1"/>
    </source>
</evidence>
<gene>
    <name evidence="2" type="ORF">B0H17DRAFT_1222990</name>
</gene>
<keyword evidence="3" id="KW-1185">Reference proteome</keyword>
<organism evidence="2 3">
    <name type="scientific">Mycena rosella</name>
    <name type="common">Pink bonnet</name>
    <name type="synonym">Agaricus rosellus</name>
    <dbReference type="NCBI Taxonomy" id="1033263"/>
    <lineage>
        <taxon>Eukaryota</taxon>
        <taxon>Fungi</taxon>
        <taxon>Dikarya</taxon>
        <taxon>Basidiomycota</taxon>
        <taxon>Agaricomycotina</taxon>
        <taxon>Agaricomycetes</taxon>
        <taxon>Agaricomycetidae</taxon>
        <taxon>Agaricales</taxon>
        <taxon>Marasmiineae</taxon>
        <taxon>Mycenaceae</taxon>
        <taxon>Mycena</taxon>
    </lineage>
</organism>
<name>A0AAD7F5D5_MYCRO</name>
<proteinExistence type="predicted"/>
<feature type="region of interest" description="Disordered" evidence="1">
    <location>
        <begin position="57"/>
        <end position="79"/>
    </location>
</feature>